<dbReference type="InterPro" id="IPR001347">
    <property type="entry name" value="SIS_dom"/>
</dbReference>
<keyword evidence="1" id="KW-0805">Transcription regulation</keyword>
<dbReference type="InterPro" id="IPR046348">
    <property type="entry name" value="SIS_dom_sf"/>
</dbReference>
<dbReference type="Proteomes" id="UP001501183">
    <property type="component" value="Unassembled WGS sequence"/>
</dbReference>
<dbReference type="InterPro" id="IPR047640">
    <property type="entry name" value="RpiR-like"/>
</dbReference>
<proteinExistence type="predicted"/>
<dbReference type="InterPro" id="IPR035472">
    <property type="entry name" value="RpiR-like_SIS"/>
</dbReference>
<evidence type="ECO:0000256" key="3">
    <source>
        <dbReference type="ARBA" id="ARBA00023163"/>
    </source>
</evidence>
<dbReference type="PANTHER" id="PTHR30514">
    <property type="entry name" value="GLUCOKINASE"/>
    <property type="match status" value="1"/>
</dbReference>
<evidence type="ECO:0000259" key="5">
    <source>
        <dbReference type="PROSITE" id="PS51464"/>
    </source>
</evidence>
<evidence type="ECO:0000313" key="6">
    <source>
        <dbReference type="EMBL" id="GAA4482464.1"/>
    </source>
</evidence>
<dbReference type="InterPro" id="IPR009057">
    <property type="entry name" value="Homeodomain-like_sf"/>
</dbReference>
<dbReference type="Pfam" id="PF01380">
    <property type="entry name" value="SIS"/>
    <property type="match status" value="1"/>
</dbReference>
<dbReference type="EMBL" id="BAABFB010000050">
    <property type="protein sequence ID" value="GAA4482464.1"/>
    <property type="molecule type" value="Genomic_DNA"/>
</dbReference>
<keyword evidence="7" id="KW-1185">Reference proteome</keyword>
<protein>
    <recommendedName>
        <fullName evidence="8">RpiR family transcriptional regulator</fullName>
    </recommendedName>
</protein>
<dbReference type="PROSITE" id="PS51464">
    <property type="entry name" value="SIS"/>
    <property type="match status" value="1"/>
</dbReference>
<dbReference type="Gene3D" id="1.10.10.10">
    <property type="entry name" value="Winged helix-like DNA-binding domain superfamily/Winged helix DNA-binding domain"/>
    <property type="match status" value="1"/>
</dbReference>
<evidence type="ECO:0000256" key="2">
    <source>
        <dbReference type="ARBA" id="ARBA00023125"/>
    </source>
</evidence>
<evidence type="ECO:0000313" key="7">
    <source>
        <dbReference type="Proteomes" id="UP001501183"/>
    </source>
</evidence>
<name>A0ABP8P8Z3_9NOCA</name>
<dbReference type="InterPro" id="IPR036388">
    <property type="entry name" value="WH-like_DNA-bd_sf"/>
</dbReference>
<evidence type="ECO:0008006" key="8">
    <source>
        <dbReference type="Google" id="ProtNLM"/>
    </source>
</evidence>
<evidence type="ECO:0000259" key="4">
    <source>
        <dbReference type="PROSITE" id="PS51071"/>
    </source>
</evidence>
<feature type="domain" description="SIS" evidence="5">
    <location>
        <begin position="101"/>
        <end position="251"/>
    </location>
</feature>
<organism evidence="6 7">
    <name type="scientific">Rhodococcus olei</name>
    <dbReference type="NCBI Taxonomy" id="2161675"/>
    <lineage>
        <taxon>Bacteria</taxon>
        <taxon>Bacillati</taxon>
        <taxon>Actinomycetota</taxon>
        <taxon>Actinomycetes</taxon>
        <taxon>Mycobacteriales</taxon>
        <taxon>Nocardiaceae</taxon>
        <taxon>Rhodococcus</taxon>
    </lineage>
</organism>
<comment type="caution">
    <text evidence="6">The sequence shown here is derived from an EMBL/GenBank/DDBJ whole genome shotgun (WGS) entry which is preliminary data.</text>
</comment>
<accession>A0ABP8P8Z3</accession>
<dbReference type="PANTHER" id="PTHR30514:SF1">
    <property type="entry name" value="HTH-TYPE TRANSCRIPTIONAL REGULATOR HEXR-RELATED"/>
    <property type="match status" value="1"/>
</dbReference>
<sequence length="260" mass="27310">MADVCLERPREVAWWSAADLAEQASTSTATVVRACQNLGFTGFQHLRMLLLRDLGATSGDDRERQEAPRTRMGLMRTVFDEVARDLTAALAPLDEDALDAAVAALARARRVVVIGNGASAHWAAAVAFRFVLNGRPAEAPADAVLQQVTARHLTPDDVCMAISDSGVNPYTLDPVEAARDAGATIVGVTGHARSTLVERSDIALVVGGSGPWSAHGASSTVVMLSFLIGLQVAVCEARDGSAEAAARSLNQVVSLLKPTN</sequence>
<dbReference type="Gene3D" id="3.40.50.10490">
    <property type="entry name" value="Glucose-6-phosphate isomerase like protein, domain 1"/>
    <property type="match status" value="1"/>
</dbReference>
<dbReference type="InterPro" id="IPR000281">
    <property type="entry name" value="HTH_RpiR"/>
</dbReference>
<dbReference type="SUPFAM" id="SSF46689">
    <property type="entry name" value="Homeodomain-like"/>
    <property type="match status" value="1"/>
</dbReference>
<dbReference type="Pfam" id="PF01418">
    <property type="entry name" value="HTH_6"/>
    <property type="match status" value="1"/>
</dbReference>
<dbReference type="PROSITE" id="PS51071">
    <property type="entry name" value="HTH_RPIR"/>
    <property type="match status" value="1"/>
</dbReference>
<feature type="domain" description="HTH rpiR-type" evidence="4">
    <location>
        <begin position="1"/>
        <end position="57"/>
    </location>
</feature>
<keyword evidence="3" id="KW-0804">Transcription</keyword>
<dbReference type="SUPFAM" id="SSF53697">
    <property type="entry name" value="SIS domain"/>
    <property type="match status" value="1"/>
</dbReference>
<reference evidence="7" key="1">
    <citation type="journal article" date="2019" name="Int. J. Syst. Evol. Microbiol.">
        <title>The Global Catalogue of Microorganisms (GCM) 10K type strain sequencing project: providing services to taxonomists for standard genome sequencing and annotation.</title>
        <authorList>
            <consortium name="The Broad Institute Genomics Platform"/>
            <consortium name="The Broad Institute Genome Sequencing Center for Infectious Disease"/>
            <person name="Wu L."/>
            <person name="Ma J."/>
        </authorList>
    </citation>
    <scope>NUCLEOTIDE SEQUENCE [LARGE SCALE GENOMIC DNA]</scope>
    <source>
        <strain evidence="7">JCM 32206</strain>
    </source>
</reference>
<evidence type="ECO:0000256" key="1">
    <source>
        <dbReference type="ARBA" id="ARBA00023015"/>
    </source>
</evidence>
<dbReference type="CDD" id="cd05013">
    <property type="entry name" value="SIS_RpiR"/>
    <property type="match status" value="1"/>
</dbReference>
<keyword evidence="2" id="KW-0238">DNA-binding</keyword>
<gene>
    <name evidence="6" type="ORF">GCM10023094_32410</name>
</gene>